<dbReference type="Proteomes" id="UP000440367">
    <property type="component" value="Unassembled WGS sequence"/>
</dbReference>
<feature type="signal peptide" evidence="1">
    <location>
        <begin position="1"/>
        <end position="25"/>
    </location>
</feature>
<organism evidence="2 3">
    <name type="scientific">Phytophthora fragariae</name>
    <dbReference type="NCBI Taxonomy" id="53985"/>
    <lineage>
        <taxon>Eukaryota</taxon>
        <taxon>Sar</taxon>
        <taxon>Stramenopiles</taxon>
        <taxon>Oomycota</taxon>
        <taxon>Peronosporomycetes</taxon>
        <taxon>Peronosporales</taxon>
        <taxon>Peronosporaceae</taxon>
        <taxon>Phytophthora</taxon>
    </lineage>
</organism>
<sequence length="90" mass="9782">MFSFSASNTLLSNFAIALCSPFSDATVRIEPNVSSATEPASAYTFCAQSDLIRNVLISQPNEMLMNGMTHAITNVISHPRTKPMTKPTMN</sequence>
<protein>
    <recommendedName>
        <fullName evidence="4">FAS1 domain-containing protein</fullName>
    </recommendedName>
</protein>
<comment type="caution">
    <text evidence="2">The sequence shown here is derived from an EMBL/GenBank/DDBJ whole genome shotgun (WGS) entry which is preliminary data.</text>
</comment>
<evidence type="ECO:0000256" key="1">
    <source>
        <dbReference type="SAM" id="SignalP"/>
    </source>
</evidence>
<reference evidence="2 3" key="1">
    <citation type="submission" date="2018-08" db="EMBL/GenBank/DDBJ databases">
        <title>Genomic investigation of the strawberry pathogen Phytophthora fragariae indicates pathogenicity is determined by transcriptional variation in three key races.</title>
        <authorList>
            <person name="Adams T.M."/>
            <person name="Armitage A.D."/>
            <person name="Sobczyk M.K."/>
            <person name="Bates H.J."/>
            <person name="Dunwell J.M."/>
            <person name="Nellist C.F."/>
            <person name="Harrison R.J."/>
        </authorList>
    </citation>
    <scope>NUCLEOTIDE SEQUENCE [LARGE SCALE GENOMIC DNA]</scope>
    <source>
        <strain evidence="2 3">BC-1</strain>
    </source>
</reference>
<evidence type="ECO:0008006" key="4">
    <source>
        <dbReference type="Google" id="ProtNLM"/>
    </source>
</evidence>
<name>A0A6A3YF12_9STRA</name>
<keyword evidence="1" id="KW-0732">Signal</keyword>
<feature type="chain" id="PRO_5025627739" description="FAS1 domain-containing protein" evidence="1">
    <location>
        <begin position="26"/>
        <end position="90"/>
    </location>
</feature>
<evidence type="ECO:0000313" key="2">
    <source>
        <dbReference type="EMBL" id="KAE9216810.1"/>
    </source>
</evidence>
<gene>
    <name evidence="2" type="ORF">PF002_g16972</name>
</gene>
<dbReference type="EMBL" id="QXGD01001033">
    <property type="protein sequence ID" value="KAE9216810.1"/>
    <property type="molecule type" value="Genomic_DNA"/>
</dbReference>
<proteinExistence type="predicted"/>
<dbReference type="AlphaFoldDB" id="A0A6A3YF12"/>
<evidence type="ECO:0000313" key="3">
    <source>
        <dbReference type="Proteomes" id="UP000440367"/>
    </source>
</evidence>
<accession>A0A6A3YF12</accession>